<dbReference type="InterPro" id="IPR020449">
    <property type="entry name" value="Tscrpt_reg_AraC-type_HTH"/>
</dbReference>
<accession>A0A1Z4KFL8</accession>
<evidence type="ECO:0000313" key="6">
    <source>
        <dbReference type="Proteomes" id="UP000217507"/>
    </source>
</evidence>
<evidence type="ECO:0000256" key="2">
    <source>
        <dbReference type="ARBA" id="ARBA00023125"/>
    </source>
</evidence>
<gene>
    <name evidence="5" type="ORF">NIES23_05630</name>
</gene>
<dbReference type="PROSITE" id="PS01124">
    <property type="entry name" value="HTH_ARAC_FAMILY_2"/>
    <property type="match status" value="1"/>
</dbReference>
<dbReference type="EMBL" id="AP018216">
    <property type="protein sequence ID" value="BAY67781.1"/>
    <property type="molecule type" value="Genomic_DNA"/>
</dbReference>
<dbReference type="InterPro" id="IPR009057">
    <property type="entry name" value="Homeodomain-like_sf"/>
</dbReference>
<proteinExistence type="predicted"/>
<dbReference type="InterPro" id="IPR018060">
    <property type="entry name" value="HTH_AraC"/>
</dbReference>
<evidence type="ECO:0000313" key="5">
    <source>
        <dbReference type="EMBL" id="BAY67781.1"/>
    </source>
</evidence>
<evidence type="ECO:0000259" key="4">
    <source>
        <dbReference type="PROSITE" id="PS01124"/>
    </source>
</evidence>
<sequence>MTLILNKSDWDEMWQQTAASHVQKFVSDGFEEVLQMPQVAGQGYSCYIELSPGVSLGFADCEYHQDLMIKIPAHDHLIQINILLSGFFDCDEVHPRLDGTRSYFSGSGVSPGVTEKHQGGGRLSFVNVEIEPEVLESFLDDGQRQLDNIKQLFQGEDWKVAFYPKVTAKVRSLAQELWHPPYRGAAKRLYLQAKVFELLALYLDLIADNQEPIRNLPKLKPDTIARIHHAKEILTAQIEHPPSLSTLAQLVGVSDRTLQRGFQIIFQTTVVGYLTQLRLDKAEQLLRQGDVCNKQRQPTVAEVANLVGYGHLGHFSAAFKRRFGITPRQCLAGHKTVFGS</sequence>
<dbReference type="SUPFAM" id="SSF46689">
    <property type="entry name" value="Homeodomain-like"/>
    <property type="match status" value="2"/>
</dbReference>
<dbReference type="PANTHER" id="PTHR47893:SF1">
    <property type="entry name" value="REGULATORY PROTEIN PCHR"/>
    <property type="match status" value="1"/>
</dbReference>
<keyword evidence="1" id="KW-0805">Transcription regulation</keyword>
<dbReference type="Proteomes" id="UP000217507">
    <property type="component" value="Chromosome"/>
</dbReference>
<dbReference type="Pfam" id="PF12833">
    <property type="entry name" value="HTH_18"/>
    <property type="match status" value="1"/>
</dbReference>
<organism evidence="5 6">
    <name type="scientific">Trichormus variabilis NIES-23</name>
    <dbReference type="NCBI Taxonomy" id="1973479"/>
    <lineage>
        <taxon>Bacteria</taxon>
        <taxon>Bacillati</taxon>
        <taxon>Cyanobacteriota</taxon>
        <taxon>Cyanophyceae</taxon>
        <taxon>Nostocales</taxon>
        <taxon>Nostocaceae</taxon>
        <taxon>Trichormus</taxon>
    </lineage>
</organism>
<dbReference type="PRINTS" id="PR00032">
    <property type="entry name" value="HTHARAC"/>
</dbReference>
<dbReference type="AlphaFoldDB" id="A0A1Z4KFL8"/>
<feature type="domain" description="HTH araC/xylS-type" evidence="4">
    <location>
        <begin position="228"/>
        <end position="333"/>
    </location>
</feature>
<dbReference type="PANTHER" id="PTHR47893">
    <property type="entry name" value="REGULATORY PROTEIN PCHR"/>
    <property type="match status" value="1"/>
</dbReference>
<keyword evidence="2" id="KW-0238">DNA-binding</keyword>
<keyword evidence="3" id="KW-0804">Transcription</keyword>
<dbReference type="GO" id="GO:0003700">
    <property type="term" value="F:DNA-binding transcription factor activity"/>
    <property type="evidence" value="ECO:0007669"/>
    <property type="project" value="InterPro"/>
</dbReference>
<name>A0A1Z4KFL8_ANAVA</name>
<reference evidence="5 6" key="1">
    <citation type="submission" date="2017-06" db="EMBL/GenBank/DDBJ databases">
        <title>Genome sequencing of cyanobaciteial culture collection at National Institute for Environmental Studies (NIES).</title>
        <authorList>
            <person name="Hirose Y."/>
            <person name="Shimura Y."/>
            <person name="Fujisawa T."/>
            <person name="Nakamura Y."/>
            <person name="Kawachi M."/>
        </authorList>
    </citation>
    <scope>NUCLEOTIDE SEQUENCE [LARGE SCALE GENOMIC DNA]</scope>
    <source>
        <strain evidence="5 6">NIES-23</strain>
    </source>
</reference>
<evidence type="ECO:0000256" key="1">
    <source>
        <dbReference type="ARBA" id="ARBA00023015"/>
    </source>
</evidence>
<dbReference type="GO" id="GO:0043565">
    <property type="term" value="F:sequence-specific DNA binding"/>
    <property type="evidence" value="ECO:0007669"/>
    <property type="project" value="InterPro"/>
</dbReference>
<dbReference type="Gene3D" id="1.10.10.60">
    <property type="entry name" value="Homeodomain-like"/>
    <property type="match status" value="2"/>
</dbReference>
<dbReference type="SMART" id="SM00342">
    <property type="entry name" value="HTH_ARAC"/>
    <property type="match status" value="1"/>
</dbReference>
<protein>
    <submittedName>
        <fullName evidence="5">Transcriptional regulator</fullName>
    </submittedName>
</protein>
<evidence type="ECO:0000256" key="3">
    <source>
        <dbReference type="ARBA" id="ARBA00023163"/>
    </source>
</evidence>
<dbReference type="InterPro" id="IPR053142">
    <property type="entry name" value="PchR_regulatory_protein"/>
</dbReference>